<accession>A0A2S5CK98</accession>
<evidence type="ECO:0000313" key="1">
    <source>
        <dbReference type="EMBL" id="POZ51241.1"/>
    </source>
</evidence>
<gene>
    <name evidence="1" type="ORF">AADEFJLK_02687</name>
</gene>
<protein>
    <submittedName>
        <fullName evidence="1">Uncharacterized protein</fullName>
    </submittedName>
</protein>
<dbReference type="EMBL" id="PGFZ01000006">
    <property type="protein sequence ID" value="POZ51241.1"/>
    <property type="molecule type" value="Genomic_DNA"/>
</dbReference>
<evidence type="ECO:0000313" key="2">
    <source>
        <dbReference type="Proteomes" id="UP000237423"/>
    </source>
</evidence>
<sequence length="57" mass="6136">MGGFDSGLLCVVGHPDDGFLRALDPAEGGRFFRRRRAVPPQCGQVIPPAQRNGRMVG</sequence>
<dbReference type="AlphaFoldDB" id="A0A2S5CK98"/>
<organism evidence="1 2">
    <name type="scientific">Methylovulum psychrotolerans</name>
    <dbReference type="NCBI Taxonomy" id="1704499"/>
    <lineage>
        <taxon>Bacteria</taxon>
        <taxon>Pseudomonadati</taxon>
        <taxon>Pseudomonadota</taxon>
        <taxon>Gammaproteobacteria</taxon>
        <taxon>Methylococcales</taxon>
        <taxon>Methylococcaceae</taxon>
        <taxon>Methylovulum</taxon>
    </lineage>
</organism>
<reference evidence="1 2" key="1">
    <citation type="submission" date="2017-11" db="EMBL/GenBank/DDBJ databases">
        <title>Draft Genome Sequence of Methylobacter psychrotolerans Sph1T, an Obligate Methanotroph from Low-Temperature Environments.</title>
        <authorList>
            <person name="Oshkin I.Y."/>
            <person name="Miroshnikov K."/>
            <person name="Belova S.E."/>
            <person name="Korzhenkov A."/>
            <person name="Toshchakov S.V."/>
            <person name="Dedysh S.N."/>
        </authorList>
    </citation>
    <scope>NUCLEOTIDE SEQUENCE [LARGE SCALE GENOMIC DNA]</scope>
    <source>
        <strain evidence="1 2">Sph1</strain>
    </source>
</reference>
<name>A0A2S5CK98_9GAMM</name>
<dbReference type="Proteomes" id="UP000237423">
    <property type="component" value="Unassembled WGS sequence"/>
</dbReference>
<comment type="caution">
    <text evidence="1">The sequence shown here is derived from an EMBL/GenBank/DDBJ whole genome shotgun (WGS) entry which is preliminary data.</text>
</comment>
<proteinExistence type="predicted"/>